<accession>A0ABX5LP84</accession>
<dbReference type="Pfam" id="PF04909">
    <property type="entry name" value="Amidohydro_2"/>
    <property type="match status" value="1"/>
</dbReference>
<dbReference type="SUPFAM" id="SSF51556">
    <property type="entry name" value="Metallo-dependent hydrolases"/>
    <property type="match status" value="1"/>
</dbReference>
<reference evidence="2 3" key="1">
    <citation type="submission" date="2018-05" db="EMBL/GenBank/DDBJ databases">
        <title>Animal gut microbial communities from fecal samples from Wisconsin, USA.</title>
        <authorList>
            <person name="Neumann A."/>
        </authorList>
    </citation>
    <scope>NUCLEOTIDE SEQUENCE [LARGE SCALE GENOMIC DNA]</scope>
    <source>
        <strain evidence="2 3">UWS4</strain>
    </source>
</reference>
<evidence type="ECO:0000313" key="2">
    <source>
        <dbReference type="EMBL" id="PWL04237.1"/>
    </source>
</evidence>
<evidence type="ECO:0000313" key="3">
    <source>
        <dbReference type="Proteomes" id="UP000245523"/>
    </source>
</evidence>
<protein>
    <submittedName>
        <fullName evidence="2">Amidohydrolase family protein</fullName>
    </submittedName>
</protein>
<sequence>MIFDSHVHFGQYFDDYYTPPRILRTLKLAGIRHFAYSSTSAVVCDDPAFLKEERTAMHELSNGRAHALLWITHSMLENSKDLSLYLDKRICGFKVHGVSEKWEPFGKALQRVFCIAQERKIPILLHTGEYDQCFAGAYQKICESFINVPVILAHGRPLDQTIFMLKNCPNAFVDTAFMPLMHLKILIELGFSNRILFGTDTPIPGRHLKSSLPRHLRSRIHSSKKIAGENWRQIAWENAVKVFLEK</sequence>
<evidence type="ECO:0000259" key="1">
    <source>
        <dbReference type="Pfam" id="PF04909"/>
    </source>
</evidence>
<organism evidence="2 3">
    <name type="scientific">Hallerella porci</name>
    <dbReference type="NCBI Taxonomy" id="1945871"/>
    <lineage>
        <taxon>Bacteria</taxon>
        <taxon>Pseudomonadati</taxon>
        <taxon>Fibrobacterota</taxon>
        <taxon>Fibrobacteria</taxon>
        <taxon>Fibrobacterales</taxon>
        <taxon>Fibrobacteraceae</taxon>
        <taxon>Hallerella</taxon>
    </lineage>
</organism>
<dbReference type="Proteomes" id="UP000245523">
    <property type="component" value="Unassembled WGS sequence"/>
</dbReference>
<feature type="domain" description="Amidohydrolase-related" evidence="1">
    <location>
        <begin position="87"/>
        <end position="243"/>
    </location>
</feature>
<dbReference type="Gene3D" id="3.20.20.140">
    <property type="entry name" value="Metal-dependent hydrolases"/>
    <property type="match status" value="1"/>
</dbReference>
<dbReference type="EMBL" id="QGHD01000001">
    <property type="protein sequence ID" value="PWL04237.1"/>
    <property type="molecule type" value="Genomic_DNA"/>
</dbReference>
<keyword evidence="3" id="KW-1185">Reference proteome</keyword>
<name>A0ABX5LP84_9BACT</name>
<comment type="caution">
    <text evidence="2">The sequence shown here is derived from an EMBL/GenBank/DDBJ whole genome shotgun (WGS) entry which is preliminary data.</text>
</comment>
<dbReference type="InterPro" id="IPR032466">
    <property type="entry name" value="Metal_Hydrolase"/>
</dbReference>
<dbReference type="RefSeq" id="WP_106198083.1">
    <property type="nucleotide sequence ID" value="NZ_QGHD01000001.1"/>
</dbReference>
<dbReference type="InterPro" id="IPR006680">
    <property type="entry name" value="Amidohydro-rel"/>
</dbReference>
<proteinExistence type="predicted"/>
<gene>
    <name evidence="2" type="ORF">B0H50_101251</name>
</gene>